<proteinExistence type="evidence at transcript level"/>
<keyword evidence="4" id="KW-0325">Glycoprotein</keyword>
<feature type="domain" description="Carboxylesterase type B" evidence="6">
    <location>
        <begin position="27"/>
        <end position="503"/>
    </location>
</feature>
<keyword evidence="3 5" id="KW-0378">Hydrolase</keyword>
<dbReference type="InterPro" id="IPR029058">
    <property type="entry name" value="AB_hydrolase_fold"/>
</dbReference>
<dbReference type="PROSITE" id="PS00941">
    <property type="entry name" value="CARBOXYLESTERASE_B_2"/>
    <property type="match status" value="1"/>
</dbReference>
<dbReference type="PANTHER" id="PTHR11559">
    <property type="entry name" value="CARBOXYLESTERASE"/>
    <property type="match status" value="1"/>
</dbReference>
<dbReference type="EMBL" id="JQ951941">
    <property type="protein sequence ID" value="AFI99939.1"/>
    <property type="molecule type" value="mRNA"/>
</dbReference>
<accession>I1YD30</accession>
<dbReference type="Gene3D" id="3.40.50.1820">
    <property type="entry name" value="alpha/beta hydrolase"/>
    <property type="match status" value="1"/>
</dbReference>
<evidence type="ECO:0000256" key="4">
    <source>
        <dbReference type="ARBA" id="ARBA00023180"/>
    </source>
</evidence>
<comment type="similarity">
    <text evidence="1 5">Belongs to the type-B carboxylesterase/lipase family.</text>
</comment>
<dbReference type="InterPro" id="IPR019826">
    <property type="entry name" value="Carboxylesterase_B_AS"/>
</dbReference>
<evidence type="ECO:0000256" key="3">
    <source>
        <dbReference type="ARBA" id="ARBA00022801"/>
    </source>
</evidence>
<keyword evidence="2" id="KW-0719">Serine esterase</keyword>
<keyword evidence="5" id="KW-0732">Signal</keyword>
<dbReference type="ESTHER" id="9acar-i1yd30">
    <property type="family name" value="Cholinesterase-like"/>
</dbReference>
<organism evidence="7">
    <name type="scientific">Panonychus citri</name>
    <name type="common">Citrus red mite</name>
    <name type="synonym">Tetranychus citri</name>
    <dbReference type="NCBI Taxonomy" id="50023"/>
    <lineage>
        <taxon>Eukaryota</taxon>
        <taxon>Metazoa</taxon>
        <taxon>Ecdysozoa</taxon>
        <taxon>Arthropoda</taxon>
        <taxon>Chelicerata</taxon>
        <taxon>Arachnida</taxon>
        <taxon>Acari</taxon>
        <taxon>Acariformes</taxon>
        <taxon>Trombidiformes</taxon>
        <taxon>Prostigmata</taxon>
        <taxon>Eleutherengona</taxon>
        <taxon>Raphignathae</taxon>
        <taxon>Tetranychoidea</taxon>
        <taxon>Tetranychidae</taxon>
        <taxon>Panonychus</taxon>
    </lineage>
</organism>
<feature type="signal peptide" evidence="5">
    <location>
        <begin position="1"/>
        <end position="20"/>
    </location>
</feature>
<dbReference type="EC" id="3.1.1.-" evidence="5"/>
<dbReference type="AlphaFoldDB" id="I1YD30"/>
<evidence type="ECO:0000256" key="2">
    <source>
        <dbReference type="ARBA" id="ARBA00022487"/>
    </source>
</evidence>
<evidence type="ECO:0000256" key="5">
    <source>
        <dbReference type="RuleBase" id="RU361235"/>
    </source>
</evidence>
<feature type="chain" id="PRO_5005135766" description="Carboxylic ester hydrolase" evidence="5">
    <location>
        <begin position="21"/>
        <end position="559"/>
    </location>
</feature>
<protein>
    <recommendedName>
        <fullName evidence="5">Carboxylic ester hydrolase</fullName>
        <ecNumber evidence="5">3.1.1.-</ecNumber>
    </recommendedName>
</protein>
<dbReference type="GO" id="GO:0052689">
    <property type="term" value="F:carboxylic ester hydrolase activity"/>
    <property type="evidence" value="ECO:0007669"/>
    <property type="project" value="UniProtKB-KW"/>
</dbReference>
<dbReference type="OrthoDB" id="3200163at2759"/>
<name>I1YD30_PANCT</name>
<evidence type="ECO:0000256" key="1">
    <source>
        <dbReference type="ARBA" id="ARBA00005964"/>
    </source>
</evidence>
<evidence type="ECO:0000259" key="6">
    <source>
        <dbReference type="Pfam" id="PF00135"/>
    </source>
</evidence>
<sequence>MDSNCLYFVQFCLVISLAIGQSFGNDNPIVTTKLGQIQGNLKNISDQYYEEFLGVQYGRIPKRFQYSKVNSDHWMGILKADTYGPKCTQLPIEGTSEDCLFLNIWRPVVNESITKISPLPVLLWVHGSGYREGSGSDNPGDVITSLGSIIVVTINYRLGAFGFAFGDTDHIQGNQGISDVITALKWTRENIGYFGGDPEQVTLSGHSAGSMISSTFPVLPTIDHSLYSQLFILSGVSVHPMFIENTTIAIDKTKLLAEKVGCGPVPEGPLTKRVVRCLQTVNASIIIEKNQDEDIKAIGGAEHCAFIPVYGTPLIPKPLIDLFWSSFNSTSQKIKIVDGISKDETAAFWGYLKPKTRAEGWSMAWDHLSYIKKDLTETEMKPFYDFYFKDPVDGDDRSLRTALTNFMNDYSFRCTSLALSEIYSNRHSIHFTEFDYILDKYGPEARPDGPWHVDSVELFFGNPLRPNNPNFQFFGTRSYSVRDEMTSMRLIELMVGFVTNGTLVDWPELHFDRLKPKVEPRIREINYQDTNVNYEKQSICVEWSKLLGFDVTIDLKSIN</sequence>
<dbReference type="PROSITE" id="PS00122">
    <property type="entry name" value="CARBOXYLESTERASE_B_1"/>
    <property type="match status" value="1"/>
</dbReference>
<reference evidence="7" key="1">
    <citation type="submission" date="2012-04" db="EMBL/GenBank/DDBJ databases">
        <title>Molecular characterization and functional analysis of esterases in Panonychus citri.</title>
        <authorList>
            <person name="Zhang K."/>
            <person name="Ding T.B."/>
            <person name="Niu J.Z."/>
            <person name="Dou W."/>
            <person name="Wang J.J."/>
        </authorList>
    </citation>
    <scope>NUCLEOTIDE SEQUENCE</scope>
</reference>
<dbReference type="SUPFAM" id="SSF53474">
    <property type="entry name" value="alpha/beta-Hydrolases"/>
    <property type="match status" value="1"/>
</dbReference>
<dbReference type="InterPro" id="IPR002018">
    <property type="entry name" value="CarbesteraseB"/>
</dbReference>
<dbReference type="Pfam" id="PF00135">
    <property type="entry name" value="COesterase"/>
    <property type="match status" value="1"/>
</dbReference>
<dbReference type="InterPro" id="IPR019819">
    <property type="entry name" value="Carboxylesterase_B_CS"/>
</dbReference>
<evidence type="ECO:0000313" key="7">
    <source>
        <dbReference type="EMBL" id="AFI99939.1"/>
    </source>
</evidence>
<dbReference type="InterPro" id="IPR050309">
    <property type="entry name" value="Type-B_Carboxylest/Lipase"/>
</dbReference>